<dbReference type="Pfam" id="PF14868">
    <property type="entry name" value="DUF4487"/>
    <property type="match status" value="1"/>
</dbReference>
<dbReference type="AlphaFoldDB" id="A0AAD9RSV5"/>
<dbReference type="Proteomes" id="UP001258017">
    <property type="component" value="Unassembled WGS sequence"/>
</dbReference>
<gene>
    <name evidence="1" type="ORF">KPH14_008600</name>
</gene>
<comment type="caution">
    <text evidence="1">The sequence shown here is derived from an EMBL/GenBank/DDBJ whole genome shotgun (WGS) entry which is preliminary data.</text>
</comment>
<sequence length="832" mass="94560">MALESTTPTFEVEEWQQLLERSLSTCKQELLDENVFSQILPAVHSLLCRILKEIDMLLTNTTVSSILNNVRDKLFNCKGILHLYEKSVEHVSNLGKLSIEYIKSLPDILPSSIKVVFEHCKFSSRTYGKFFKDLSKELMSLFQQANGILKLFLTILENVIIFDTNVESEVASLLKVIKLLGVVAATSHGLDLKTFVSTTTSFAKLSITNRDNIKIISPTNVTIPLQLLAKEASILYSTLLDSNSKKEERTLKGASIILNIITKLTSAYCKYLSNDVLLALIGLLSRVQRYTAILMDSRTLSVLDDNISSGTATLLNALLKNSNFNKVYFEYGLNKDIDKLDYHLLTLAILKAINTFPYDEYHKWILGAQSILDIIFVNFDCLQEELCVGELQLLGNYNVEGKTGPLDLYTATLLSVCKLVILVPCDNFNIIEKLLLKNLLSGSFWRSLLSSDVWYCIGRYGSSHLCSSHVKYLMHVYAVLAERRDALEVCVLKNLIKRLYNLLPENEKHIVVVESNDIDAYLWTPFTQLLPYKTQMVLRERLGCNVTNISNAVDNLFQQPSARNWFQLTKLIPAVSKFSNTTEKEMIDIISKLWNFIASTVEVCDHSLILSDFSTSVLDGTQHDFIYQDSIINAIANFSLHALPHAKIKIAYYLEDLATSFKNDLPKAMNVFTELNCRLLEDENPWVSQDMLESFDRLAHACPNEELVAKIANAISRKSRINESVPAYLSYTQYYKLRDIPDIKSFLSCLARDYSNGNIRHICMAFKDSKKDVKIPRIETSSEKMKCENVSRELNERVNRICDELYSILKRKNDITDVALQNLRVVLTKLTE</sequence>
<reference evidence="1" key="2">
    <citation type="journal article" date="2023" name="Commun. Biol.">
        <title>Intrasexual cuticular hydrocarbon dimorphism in a wasp sheds light on hydrocarbon biosynthesis genes in Hymenoptera.</title>
        <authorList>
            <person name="Moris V.C."/>
            <person name="Podsiadlowski L."/>
            <person name="Martin S."/>
            <person name="Oeyen J.P."/>
            <person name="Donath A."/>
            <person name="Petersen M."/>
            <person name="Wilbrandt J."/>
            <person name="Misof B."/>
            <person name="Liedtke D."/>
            <person name="Thamm M."/>
            <person name="Scheiner R."/>
            <person name="Schmitt T."/>
            <person name="Niehuis O."/>
        </authorList>
    </citation>
    <scope>NUCLEOTIDE SEQUENCE</scope>
    <source>
        <strain evidence="1">GBR_01_08_01A</strain>
    </source>
</reference>
<name>A0AAD9RSV5_9HYME</name>
<dbReference type="PANTHER" id="PTHR16071:SF2">
    <property type="entry name" value="FIGNL1-INTERACTING REGULATOR OF RECOMBINATION AND MITOSIS"/>
    <property type="match status" value="1"/>
</dbReference>
<dbReference type="PANTHER" id="PTHR16071">
    <property type="entry name" value="CHROMOSOME 1 OPEN READING FRAME 112"/>
    <property type="match status" value="1"/>
</dbReference>
<reference evidence="1" key="1">
    <citation type="submission" date="2021-08" db="EMBL/GenBank/DDBJ databases">
        <authorList>
            <person name="Misof B."/>
            <person name="Oliver O."/>
            <person name="Podsiadlowski L."/>
            <person name="Donath A."/>
            <person name="Peters R."/>
            <person name="Mayer C."/>
            <person name="Rust J."/>
            <person name="Gunkel S."/>
            <person name="Lesny P."/>
            <person name="Martin S."/>
            <person name="Oeyen J.P."/>
            <person name="Petersen M."/>
            <person name="Panagiotis P."/>
            <person name="Wilbrandt J."/>
            <person name="Tanja T."/>
        </authorList>
    </citation>
    <scope>NUCLEOTIDE SEQUENCE</scope>
    <source>
        <strain evidence="1">GBR_01_08_01A</strain>
        <tissue evidence="1">Thorax + abdomen</tissue>
    </source>
</reference>
<dbReference type="EMBL" id="JAIFRP010000022">
    <property type="protein sequence ID" value="KAK2585088.1"/>
    <property type="molecule type" value="Genomic_DNA"/>
</dbReference>
<proteinExistence type="predicted"/>
<accession>A0AAD9RSV5</accession>
<keyword evidence="2" id="KW-1185">Reference proteome</keyword>
<protein>
    <submittedName>
        <fullName evidence="1">Uncharacterized protein</fullName>
    </submittedName>
</protein>
<evidence type="ECO:0000313" key="2">
    <source>
        <dbReference type="Proteomes" id="UP001258017"/>
    </source>
</evidence>
<dbReference type="InterPro" id="IPR027902">
    <property type="entry name" value="DUF4487"/>
</dbReference>
<evidence type="ECO:0000313" key="1">
    <source>
        <dbReference type="EMBL" id="KAK2585088.1"/>
    </source>
</evidence>
<organism evidence="1 2">
    <name type="scientific">Odynerus spinipes</name>
    <dbReference type="NCBI Taxonomy" id="1348599"/>
    <lineage>
        <taxon>Eukaryota</taxon>
        <taxon>Metazoa</taxon>
        <taxon>Ecdysozoa</taxon>
        <taxon>Arthropoda</taxon>
        <taxon>Hexapoda</taxon>
        <taxon>Insecta</taxon>
        <taxon>Pterygota</taxon>
        <taxon>Neoptera</taxon>
        <taxon>Endopterygota</taxon>
        <taxon>Hymenoptera</taxon>
        <taxon>Apocrita</taxon>
        <taxon>Aculeata</taxon>
        <taxon>Vespoidea</taxon>
        <taxon>Vespidae</taxon>
        <taxon>Eumeninae</taxon>
        <taxon>Odynerus</taxon>
    </lineage>
</organism>